<organism evidence="3 4">
    <name type="scientific">Papaver atlanticum</name>
    <dbReference type="NCBI Taxonomy" id="357466"/>
    <lineage>
        <taxon>Eukaryota</taxon>
        <taxon>Viridiplantae</taxon>
        <taxon>Streptophyta</taxon>
        <taxon>Embryophyta</taxon>
        <taxon>Tracheophyta</taxon>
        <taxon>Spermatophyta</taxon>
        <taxon>Magnoliopsida</taxon>
        <taxon>Ranunculales</taxon>
        <taxon>Papaveraceae</taxon>
        <taxon>Papaveroideae</taxon>
        <taxon>Papaver</taxon>
    </lineage>
</organism>
<dbReference type="PANTHER" id="PTHR31900">
    <property type="entry name" value="F-BOX/RNI SUPERFAMILY PROTEIN-RELATED"/>
    <property type="match status" value="1"/>
</dbReference>
<protein>
    <recommendedName>
        <fullName evidence="5">F-box domain-containing protein</fullName>
    </recommendedName>
</protein>
<dbReference type="InterPro" id="IPR050232">
    <property type="entry name" value="FBL13/AtMIF1-like"/>
</dbReference>
<keyword evidence="4" id="KW-1185">Reference proteome</keyword>
<dbReference type="Gene3D" id="1.20.1280.50">
    <property type="match status" value="1"/>
</dbReference>
<feature type="non-terminal residue" evidence="3">
    <location>
        <position position="300"/>
    </location>
</feature>
<evidence type="ECO:0000313" key="4">
    <source>
        <dbReference type="Proteomes" id="UP001202328"/>
    </source>
</evidence>
<evidence type="ECO:0008006" key="5">
    <source>
        <dbReference type="Google" id="ProtNLM"/>
    </source>
</evidence>
<name>A0AAD4XPY8_9MAGN</name>
<dbReference type="CDD" id="cd22160">
    <property type="entry name" value="F-box_AtFBL13-like"/>
    <property type="match status" value="1"/>
</dbReference>
<dbReference type="AlphaFoldDB" id="A0AAD4XPY8"/>
<comment type="caution">
    <text evidence="3">The sequence shown here is derived from an EMBL/GenBank/DDBJ whole genome shotgun (WGS) entry which is preliminary data.</text>
</comment>
<dbReference type="EMBL" id="JAJJMB010006234">
    <property type="protein sequence ID" value="KAI3935651.1"/>
    <property type="molecule type" value="Genomic_DNA"/>
</dbReference>
<dbReference type="Pfam" id="PF24758">
    <property type="entry name" value="LRR_At5g56370"/>
    <property type="match status" value="1"/>
</dbReference>
<dbReference type="InterPro" id="IPR055411">
    <property type="entry name" value="LRR_FXL15/At3g58940/PEG3-like"/>
</dbReference>
<evidence type="ECO:0000259" key="1">
    <source>
        <dbReference type="Pfam" id="PF00646"/>
    </source>
</evidence>
<dbReference type="Proteomes" id="UP001202328">
    <property type="component" value="Unassembled WGS sequence"/>
</dbReference>
<feature type="domain" description="F-box/LRR-repeat protein 15/At3g58940/PEG3-like LRR" evidence="2">
    <location>
        <begin position="119"/>
        <end position="278"/>
    </location>
</feature>
<evidence type="ECO:0000259" key="2">
    <source>
        <dbReference type="Pfam" id="PF24758"/>
    </source>
</evidence>
<accession>A0AAD4XPY8</accession>
<evidence type="ECO:0000313" key="3">
    <source>
        <dbReference type="EMBL" id="KAI3935651.1"/>
    </source>
</evidence>
<dbReference type="InterPro" id="IPR001810">
    <property type="entry name" value="F-box_dom"/>
</dbReference>
<proteinExistence type="predicted"/>
<feature type="domain" description="F-box" evidence="1">
    <location>
        <begin position="19"/>
        <end position="60"/>
    </location>
</feature>
<dbReference type="InterPro" id="IPR036047">
    <property type="entry name" value="F-box-like_dom_sf"/>
</dbReference>
<sequence length="300" mass="35047">MDSGYNSSSSSSETEKDRISNLPDSLVHHILSFMDIKYAVQSCVWSRRWRYIWISLPFLRFSDAIHYYDKEDSTDEELEQATKRYVKFVNQVLDHRDNTDILRFHLKFSSLRPTVSEIRRWVDTAVSRNVQELVLKSYVQGLMYNFKTVPEDGIEIPPCLLTCQSLTKMELELCGLEHYDDYKIILPNEMSLPRLKSLRLSLEEMSFNDEKLTNRFFSSFPSLETMILEMGSYGIHHMNLHISFPKLKYFKFDSQNYESNCEVKLHAPSLSSFIFDSHMSTSFTVENLSSLATADINTNE</sequence>
<dbReference type="Pfam" id="PF00646">
    <property type="entry name" value="F-box"/>
    <property type="match status" value="1"/>
</dbReference>
<dbReference type="SUPFAM" id="SSF52047">
    <property type="entry name" value="RNI-like"/>
    <property type="match status" value="1"/>
</dbReference>
<dbReference type="InterPro" id="IPR053781">
    <property type="entry name" value="F-box_AtFBL13-like"/>
</dbReference>
<dbReference type="SUPFAM" id="SSF81383">
    <property type="entry name" value="F-box domain"/>
    <property type="match status" value="1"/>
</dbReference>
<dbReference type="PANTHER" id="PTHR31900:SF30">
    <property type="entry name" value="SUPERFAMILY PROTEIN, PUTATIVE-RELATED"/>
    <property type="match status" value="1"/>
</dbReference>
<gene>
    <name evidence="3" type="ORF">MKW98_022659</name>
</gene>
<reference evidence="3" key="1">
    <citation type="submission" date="2022-04" db="EMBL/GenBank/DDBJ databases">
        <title>A functionally conserved STORR gene fusion in Papaver species that diverged 16.8 million years ago.</title>
        <authorList>
            <person name="Catania T."/>
        </authorList>
    </citation>
    <scope>NUCLEOTIDE SEQUENCE</scope>
    <source>
        <strain evidence="3">S-188037</strain>
    </source>
</reference>